<feature type="transmembrane region" description="Helical" evidence="2">
    <location>
        <begin position="192"/>
        <end position="215"/>
    </location>
</feature>
<keyword evidence="2" id="KW-0812">Transmembrane</keyword>
<gene>
    <name evidence="4" type="ORF">HK414_21205</name>
</gene>
<accession>A0ABX6P6I7</accession>
<keyword evidence="2" id="KW-1133">Transmembrane helix</keyword>
<proteinExistence type="predicted"/>
<feature type="region of interest" description="Disordered" evidence="1">
    <location>
        <begin position="1"/>
        <end position="22"/>
    </location>
</feature>
<evidence type="ECO:0000256" key="1">
    <source>
        <dbReference type="SAM" id="MobiDB-lite"/>
    </source>
</evidence>
<dbReference type="Proteomes" id="UP000500826">
    <property type="component" value="Chromosome"/>
</dbReference>
<dbReference type="Pfam" id="PF07696">
    <property type="entry name" value="7TMR-DISMED2"/>
    <property type="match status" value="1"/>
</dbReference>
<evidence type="ECO:0000259" key="3">
    <source>
        <dbReference type="Pfam" id="PF07696"/>
    </source>
</evidence>
<evidence type="ECO:0000256" key="2">
    <source>
        <dbReference type="SAM" id="Phobius"/>
    </source>
</evidence>
<dbReference type="Gene3D" id="2.60.40.2380">
    <property type="match status" value="1"/>
</dbReference>
<feature type="domain" description="7TM-DISM receptor extracellular" evidence="3">
    <location>
        <begin position="53"/>
        <end position="178"/>
    </location>
</feature>
<reference evidence="4 5" key="2">
    <citation type="submission" date="2020-05" db="EMBL/GenBank/DDBJ databases">
        <authorList>
            <person name="Khan S.A."/>
            <person name="Jeon C.O."/>
            <person name="Chun B.H."/>
        </authorList>
    </citation>
    <scope>NUCLEOTIDE SEQUENCE [LARGE SCALE GENOMIC DNA]</scope>
    <source>
        <strain evidence="4 5">H242</strain>
    </source>
</reference>
<organism evidence="4 5">
    <name type="scientific">Ramlibacter terrae</name>
    <dbReference type="NCBI Taxonomy" id="2732511"/>
    <lineage>
        <taxon>Bacteria</taxon>
        <taxon>Pseudomonadati</taxon>
        <taxon>Pseudomonadota</taxon>
        <taxon>Betaproteobacteria</taxon>
        <taxon>Burkholderiales</taxon>
        <taxon>Comamonadaceae</taxon>
        <taxon>Ramlibacter</taxon>
    </lineage>
</organism>
<keyword evidence="2" id="KW-0472">Membrane</keyword>
<keyword evidence="5" id="KW-1185">Reference proteome</keyword>
<dbReference type="EMBL" id="CP053418">
    <property type="protein sequence ID" value="QJW85084.1"/>
    <property type="molecule type" value="Genomic_DNA"/>
</dbReference>
<reference evidence="4 5" key="1">
    <citation type="submission" date="2020-05" db="EMBL/GenBank/DDBJ databases">
        <title>Ramlibacter rhizophilus sp. nov., isolated from rhizosphere soil of national flower Mugunghwa from South Korea.</title>
        <authorList>
            <person name="Zheng-Fei Y."/>
            <person name="Huan T."/>
        </authorList>
    </citation>
    <scope>NUCLEOTIDE SEQUENCE [LARGE SCALE GENOMIC DNA]</scope>
    <source>
        <strain evidence="4 5">H242</strain>
    </source>
</reference>
<evidence type="ECO:0000313" key="4">
    <source>
        <dbReference type="EMBL" id="QJW85084.1"/>
    </source>
</evidence>
<name>A0ABX6P6I7_9BURK</name>
<dbReference type="InterPro" id="IPR011622">
    <property type="entry name" value="7TMR_DISM_rcpt_extracell_dom2"/>
</dbReference>
<sequence>MSALFLPRPPPRRGGRAPAVDAAGRWPAAARTSLELDARQQPVALLDWGDARIDRSGTLRPEEVWSGAANWQPTAPDAVYKLGRGEVLWFRFVVPPAPDAERWYLRVLYPGVNRATLYRDDHAGGWASQSAGDMLPVAEWPLPHRFPLLPLAVSAEVPRNYLLRVENAPNFSAPLDFVSEGFVIRREQRASLVLGMYFGLAALVCLLGIVGAAAARSRVFAAGAVGGADGAHAGIADRHGGPAPVAELAPGGTTWRRRCCRWSGRPRRSGSPPRSSRCAPARGGCTC</sequence>
<evidence type="ECO:0000313" key="5">
    <source>
        <dbReference type="Proteomes" id="UP000500826"/>
    </source>
</evidence>
<protein>
    <recommendedName>
        <fullName evidence="3">7TM-DISM receptor extracellular domain-containing protein</fullName>
    </recommendedName>
</protein>